<organism evidence="3 4">
    <name type="scientific">Exaiptasia diaphana</name>
    <name type="common">Tropical sea anemone</name>
    <name type="synonym">Aiptasia pulchella</name>
    <dbReference type="NCBI Taxonomy" id="2652724"/>
    <lineage>
        <taxon>Eukaryota</taxon>
        <taxon>Metazoa</taxon>
        <taxon>Cnidaria</taxon>
        <taxon>Anthozoa</taxon>
        <taxon>Hexacorallia</taxon>
        <taxon>Actiniaria</taxon>
        <taxon>Aiptasiidae</taxon>
        <taxon>Exaiptasia</taxon>
    </lineage>
</organism>
<dbReference type="InterPro" id="IPR000884">
    <property type="entry name" value="TSP1_rpt"/>
</dbReference>
<feature type="chain" id="PRO_5036903248" description="Apple domain-containing protein" evidence="1">
    <location>
        <begin position="22"/>
        <end position="219"/>
    </location>
</feature>
<dbReference type="OrthoDB" id="5984394at2759"/>
<proteinExistence type="predicted"/>
<dbReference type="RefSeq" id="XP_020915178.2">
    <property type="nucleotide sequence ID" value="XM_021059519.2"/>
</dbReference>
<accession>A0A913Y737</accession>
<evidence type="ECO:0000313" key="3">
    <source>
        <dbReference type="EnsemblMetazoa" id="XP_020915178.2"/>
    </source>
</evidence>
<feature type="domain" description="Apple" evidence="2">
    <location>
        <begin position="25"/>
        <end position="112"/>
    </location>
</feature>
<evidence type="ECO:0000313" key="4">
    <source>
        <dbReference type="Proteomes" id="UP000887567"/>
    </source>
</evidence>
<evidence type="ECO:0000256" key="1">
    <source>
        <dbReference type="SAM" id="SignalP"/>
    </source>
</evidence>
<sequence length="219" mass="24559">MSSMANVIIILWLSILGQVKGKDGCKDLIYLPCVQNKTFRGHVINSFRILAPGLEECQSRCFKEKMPCVSYNLGPVTGHITTCELNDLDHVTHPGDVIPQEGSQYCPLKNPCSSNPCSGSKVCIPDFQWDTTKCVDGMWSQWSEWCKCPSTRSRVRTCRNPFTNATETSCPGPSQESNDVVIFRKVPTSCFDALQCGCRISGIYTFRDNNKFFFELMLS</sequence>
<dbReference type="PROSITE" id="PS50948">
    <property type="entry name" value="PAN"/>
    <property type="match status" value="1"/>
</dbReference>
<dbReference type="EnsemblMetazoa" id="XM_021059519.2">
    <property type="protein sequence ID" value="XP_020915178.2"/>
    <property type="gene ID" value="LOC110252683"/>
</dbReference>
<feature type="signal peptide" evidence="1">
    <location>
        <begin position="1"/>
        <end position="21"/>
    </location>
</feature>
<protein>
    <recommendedName>
        <fullName evidence="2">Apple domain-containing protein</fullName>
    </recommendedName>
</protein>
<dbReference type="PROSITE" id="PS50092">
    <property type="entry name" value="TSP1"/>
    <property type="match status" value="1"/>
</dbReference>
<keyword evidence="1" id="KW-0732">Signal</keyword>
<dbReference type="Pfam" id="PF00024">
    <property type="entry name" value="PAN_1"/>
    <property type="match status" value="1"/>
</dbReference>
<evidence type="ECO:0000259" key="2">
    <source>
        <dbReference type="PROSITE" id="PS50948"/>
    </source>
</evidence>
<dbReference type="InterPro" id="IPR003609">
    <property type="entry name" value="Pan_app"/>
</dbReference>
<dbReference type="AlphaFoldDB" id="A0A913Y737"/>
<reference evidence="3" key="1">
    <citation type="submission" date="2022-11" db="UniProtKB">
        <authorList>
            <consortium name="EnsemblMetazoa"/>
        </authorList>
    </citation>
    <scope>IDENTIFICATION</scope>
</reference>
<dbReference type="GeneID" id="110252683"/>
<dbReference type="KEGG" id="epa:110252683"/>
<keyword evidence="4" id="KW-1185">Reference proteome</keyword>
<name>A0A913Y737_EXADI</name>
<dbReference type="InterPro" id="IPR036383">
    <property type="entry name" value="TSP1_rpt_sf"/>
</dbReference>
<dbReference type="Proteomes" id="UP000887567">
    <property type="component" value="Unplaced"/>
</dbReference>
<dbReference type="Gene3D" id="2.20.100.10">
    <property type="entry name" value="Thrombospondin type-1 (TSP1) repeat"/>
    <property type="match status" value="1"/>
</dbReference>
<dbReference type="SUPFAM" id="SSF82895">
    <property type="entry name" value="TSP-1 type 1 repeat"/>
    <property type="match status" value="1"/>
</dbReference>